<name>A0A829QAR6_9MYCO</name>
<evidence type="ECO:0000313" key="2">
    <source>
        <dbReference type="EMBL" id="EUA49571.1"/>
    </source>
</evidence>
<dbReference type="Proteomes" id="UP000020103">
    <property type="component" value="Unassembled WGS sequence"/>
</dbReference>
<dbReference type="EMBL" id="JAOF01000001">
    <property type="protein sequence ID" value="EUA49571.1"/>
    <property type="molecule type" value="Genomic_DNA"/>
</dbReference>
<feature type="transmembrane region" description="Helical" evidence="1">
    <location>
        <begin position="23"/>
        <end position="46"/>
    </location>
</feature>
<evidence type="ECO:0000256" key="1">
    <source>
        <dbReference type="SAM" id="Phobius"/>
    </source>
</evidence>
<keyword evidence="1" id="KW-0812">Transmembrane</keyword>
<gene>
    <name evidence="2" type="ORF">I543_3559</name>
</gene>
<organism evidence="2 3">
    <name type="scientific">Mycobacteroides abscessus 21</name>
    <dbReference type="NCBI Taxonomy" id="1299324"/>
    <lineage>
        <taxon>Bacteria</taxon>
        <taxon>Bacillati</taxon>
        <taxon>Actinomycetota</taxon>
        <taxon>Actinomycetes</taxon>
        <taxon>Mycobacteriales</taxon>
        <taxon>Mycobacteriaceae</taxon>
        <taxon>Mycobacteroides</taxon>
        <taxon>Mycobacteroides abscessus</taxon>
    </lineage>
</organism>
<evidence type="ECO:0000313" key="3">
    <source>
        <dbReference type="Proteomes" id="UP000020103"/>
    </source>
</evidence>
<dbReference type="AlphaFoldDB" id="A0A829QAR6"/>
<comment type="caution">
    <text evidence="2">The sequence shown here is derived from an EMBL/GenBank/DDBJ whole genome shotgun (WGS) entry which is preliminary data.</text>
</comment>
<accession>A0A829QAR6</accession>
<proteinExistence type="predicted"/>
<sequence>MDRQPLAGESGWNPPWLRGRTPAIIAVVFVAWFVIRLIPIAPFTALRV</sequence>
<reference evidence="2 3" key="1">
    <citation type="submission" date="2013-12" db="EMBL/GenBank/DDBJ databases">
        <authorList>
            <person name="Madinger N."/>
            <person name="Lenaerts A."/>
            <person name="Ordway D."/>
            <person name="DeGroote M.A."/>
            <person name="Parker T."/>
            <person name="Sizemore C."/>
            <person name="Tallon L.J."/>
            <person name="Sadzewicz L.K."/>
            <person name="Sengamalay N."/>
            <person name="Fraser C.M."/>
            <person name="Hine E."/>
            <person name="Shefchek K.A."/>
            <person name="Das S.P."/>
            <person name="Tettelin H."/>
        </authorList>
    </citation>
    <scope>NUCLEOTIDE SEQUENCE [LARGE SCALE GENOMIC DNA]</scope>
    <source>
        <strain evidence="2 3">21</strain>
    </source>
</reference>
<protein>
    <submittedName>
        <fullName evidence="2">Uncharacterized protein</fullName>
    </submittedName>
</protein>
<keyword evidence="1" id="KW-1133">Transmembrane helix</keyword>
<keyword evidence="1" id="KW-0472">Membrane</keyword>